<dbReference type="OrthoDB" id="3577809at2"/>
<evidence type="ECO:0000313" key="1">
    <source>
        <dbReference type="EMBL" id="AYF76838.1"/>
    </source>
</evidence>
<name>A0A386ZGZ3_9NOCA</name>
<keyword evidence="2" id="KW-1185">Reference proteome</keyword>
<dbReference type="KEGG" id="nyu:D7D52_26895"/>
<sequence>MLLKFLGKGGSGDGECPTLYATDTSTYVVVGWKTQSPGTIEIPHLLLGFAEPDTFIGATMNDTGRGTFLMSGRPITDPETVGKLDMEPHETAVEVPKAERTFYGVTAAA</sequence>
<organism evidence="1 2">
    <name type="scientific">Nocardia yunnanensis</name>
    <dbReference type="NCBI Taxonomy" id="2382165"/>
    <lineage>
        <taxon>Bacteria</taxon>
        <taxon>Bacillati</taxon>
        <taxon>Actinomycetota</taxon>
        <taxon>Actinomycetes</taxon>
        <taxon>Mycobacteriales</taxon>
        <taxon>Nocardiaceae</taxon>
        <taxon>Nocardia</taxon>
    </lineage>
</organism>
<dbReference type="RefSeq" id="WP_120740736.1">
    <property type="nucleotide sequence ID" value="NZ_CP032568.1"/>
</dbReference>
<dbReference type="Proteomes" id="UP000267164">
    <property type="component" value="Chromosome"/>
</dbReference>
<protein>
    <submittedName>
        <fullName evidence="1">Uncharacterized protein</fullName>
    </submittedName>
</protein>
<proteinExistence type="predicted"/>
<dbReference type="AlphaFoldDB" id="A0A386ZGZ3"/>
<evidence type="ECO:0000313" key="2">
    <source>
        <dbReference type="Proteomes" id="UP000267164"/>
    </source>
</evidence>
<gene>
    <name evidence="1" type="ORF">D7D52_26895</name>
</gene>
<accession>A0A386ZGZ3</accession>
<reference evidence="1 2" key="1">
    <citation type="submission" date="2018-09" db="EMBL/GenBank/DDBJ databases">
        <title>Nocardia yunnanensis sp. nov., an actinomycete isolated from a soil sample.</title>
        <authorList>
            <person name="Zhang J."/>
        </authorList>
    </citation>
    <scope>NUCLEOTIDE SEQUENCE [LARGE SCALE GENOMIC DNA]</scope>
    <source>
        <strain evidence="1 2">CFHS0054</strain>
    </source>
</reference>
<dbReference type="EMBL" id="CP032568">
    <property type="protein sequence ID" value="AYF76838.1"/>
    <property type="molecule type" value="Genomic_DNA"/>
</dbReference>